<evidence type="ECO:0000313" key="4">
    <source>
        <dbReference type="Proteomes" id="UP000250266"/>
    </source>
</evidence>
<evidence type="ECO:0000313" key="3">
    <source>
        <dbReference type="EMBL" id="OCK84087.1"/>
    </source>
</evidence>
<dbReference type="SUPFAM" id="SSF50998">
    <property type="entry name" value="Quinoprotein alcohol dehydrogenase-like"/>
    <property type="match status" value="1"/>
</dbReference>
<name>A0A8E2EHI1_9PEZI</name>
<accession>A0A8E2EHI1</accession>
<feature type="repeat" description="WD" evidence="1">
    <location>
        <begin position="50"/>
        <end position="78"/>
    </location>
</feature>
<dbReference type="Gene3D" id="2.130.10.10">
    <property type="entry name" value="YVTN repeat-like/Quinoprotein amine dehydrogenase"/>
    <property type="match status" value="1"/>
</dbReference>
<sequence>QKPTSTDQSTKCSVFLNNAIIKKIYKECIPSWIKNIPDIESDWTLQMQILEGYSDPVHAAAFSPDGKLVVSGSNDKTVGSGTLRRASCSGTSDTVSTPSPSRWTVGI</sequence>
<dbReference type="OrthoDB" id="538223at2759"/>
<reference evidence="3 4" key="1">
    <citation type="journal article" date="2016" name="Nat. Commun.">
        <title>Ectomycorrhizal ecology is imprinted in the genome of the dominant symbiotic fungus Cenococcum geophilum.</title>
        <authorList>
            <consortium name="DOE Joint Genome Institute"/>
            <person name="Peter M."/>
            <person name="Kohler A."/>
            <person name="Ohm R.A."/>
            <person name="Kuo A."/>
            <person name="Krutzmann J."/>
            <person name="Morin E."/>
            <person name="Arend M."/>
            <person name="Barry K.W."/>
            <person name="Binder M."/>
            <person name="Choi C."/>
            <person name="Clum A."/>
            <person name="Copeland A."/>
            <person name="Grisel N."/>
            <person name="Haridas S."/>
            <person name="Kipfer T."/>
            <person name="LaButti K."/>
            <person name="Lindquist E."/>
            <person name="Lipzen A."/>
            <person name="Maire R."/>
            <person name="Meier B."/>
            <person name="Mihaltcheva S."/>
            <person name="Molinier V."/>
            <person name="Murat C."/>
            <person name="Poggeler S."/>
            <person name="Quandt C.A."/>
            <person name="Sperisen C."/>
            <person name="Tritt A."/>
            <person name="Tisserant E."/>
            <person name="Crous P.W."/>
            <person name="Henrissat B."/>
            <person name="Nehls U."/>
            <person name="Egli S."/>
            <person name="Spatafora J.W."/>
            <person name="Grigoriev I.V."/>
            <person name="Martin F.M."/>
        </authorList>
    </citation>
    <scope>NUCLEOTIDE SEQUENCE [LARGE SCALE GENOMIC DNA]</scope>
    <source>
        <strain evidence="3 4">CBS 459.81</strain>
    </source>
</reference>
<dbReference type="Proteomes" id="UP000250266">
    <property type="component" value="Unassembled WGS sequence"/>
</dbReference>
<gene>
    <name evidence="3" type="ORF">K432DRAFT_463277</name>
</gene>
<dbReference type="InterPro" id="IPR015943">
    <property type="entry name" value="WD40/YVTN_repeat-like_dom_sf"/>
</dbReference>
<protein>
    <submittedName>
        <fullName evidence="3">Uncharacterized protein</fullName>
    </submittedName>
</protein>
<feature type="region of interest" description="Disordered" evidence="2">
    <location>
        <begin position="81"/>
        <end position="107"/>
    </location>
</feature>
<dbReference type="PROSITE" id="PS50082">
    <property type="entry name" value="WD_REPEATS_2"/>
    <property type="match status" value="1"/>
</dbReference>
<keyword evidence="4" id="KW-1185">Reference proteome</keyword>
<dbReference type="InterPro" id="IPR011047">
    <property type="entry name" value="Quinoprotein_ADH-like_sf"/>
</dbReference>
<evidence type="ECO:0000256" key="2">
    <source>
        <dbReference type="SAM" id="MobiDB-lite"/>
    </source>
</evidence>
<keyword evidence="1" id="KW-0853">WD repeat</keyword>
<dbReference type="EMBL" id="KV744845">
    <property type="protein sequence ID" value="OCK84087.1"/>
    <property type="molecule type" value="Genomic_DNA"/>
</dbReference>
<evidence type="ECO:0000256" key="1">
    <source>
        <dbReference type="PROSITE-ProRule" id="PRU00221"/>
    </source>
</evidence>
<dbReference type="PROSITE" id="PS50294">
    <property type="entry name" value="WD_REPEATS_REGION"/>
    <property type="match status" value="1"/>
</dbReference>
<dbReference type="InterPro" id="IPR001680">
    <property type="entry name" value="WD40_rpt"/>
</dbReference>
<dbReference type="AlphaFoldDB" id="A0A8E2EHI1"/>
<proteinExistence type="predicted"/>
<organism evidence="3 4">
    <name type="scientific">Lepidopterella palustris CBS 459.81</name>
    <dbReference type="NCBI Taxonomy" id="1314670"/>
    <lineage>
        <taxon>Eukaryota</taxon>
        <taxon>Fungi</taxon>
        <taxon>Dikarya</taxon>
        <taxon>Ascomycota</taxon>
        <taxon>Pezizomycotina</taxon>
        <taxon>Dothideomycetes</taxon>
        <taxon>Pleosporomycetidae</taxon>
        <taxon>Mytilinidiales</taxon>
        <taxon>Argynnaceae</taxon>
        <taxon>Lepidopterella</taxon>
    </lineage>
</organism>
<dbReference type="Pfam" id="PF00400">
    <property type="entry name" value="WD40"/>
    <property type="match status" value="1"/>
</dbReference>
<feature type="compositionally biased region" description="Polar residues" evidence="2">
    <location>
        <begin position="88"/>
        <end position="107"/>
    </location>
</feature>
<feature type="non-terminal residue" evidence="3">
    <location>
        <position position="1"/>
    </location>
</feature>